<accession>A0ABT4CWK7</accession>
<dbReference type="InterPro" id="IPR031584">
    <property type="entry name" value="Put_ABC_export"/>
</dbReference>
<feature type="transmembrane region" description="Helical" evidence="1">
    <location>
        <begin position="458"/>
        <end position="477"/>
    </location>
</feature>
<organism evidence="2 3">
    <name type="scientific">Clostridium aestuarii</name>
    <dbReference type="NCBI Taxonomy" id="338193"/>
    <lineage>
        <taxon>Bacteria</taxon>
        <taxon>Bacillati</taxon>
        <taxon>Bacillota</taxon>
        <taxon>Clostridia</taxon>
        <taxon>Eubacteriales</taxon>
        <taxon>Clostridiaceae</taxon>
        <taxon>Clostridium</taxon>
    </lineage>
</organism>
<feature type="transmembrane region" description="Helical" evidence="1">
    <location>
        <begin position="57"/>
        <end position="75"/>
    </location>
</feature>
<feature type="transmembrane region" description="Helical" evidence="1">
    <location>
        <begin position="104"/>
        <end position="127"/>
    </location>
</feature>
<keyword evidence="1" id="KW-0472">Membrane</keyword>
<gene>
    <name evidence="2" type="ORF">OW763_03280</name>
</gene>
<evidence type="ECO:0000256" key="1">
    <source>
        <dbReference type="SAM" id="Phobius"/>
    </source>
</evidence>
<keyword evidence="1" id="KW-1133">Transmembrane helix</keyword>
<feature type="transmembrane region" description="Helical" evidence="1">
    <location>
        <begin position="489"/>
        <end position="507"/>
    </location>
</feature>
<feature type="transmembrane region" description="Helical" evidence="1">
    <location>
        <begin position="24"/>
        <end position="45"/>
    </location>
</feature>
<feature type="transmembrane region" description="Helical" evidence="1">
    <location>
        <begin position="139"/>
        <end position="166"/>
    </location>
</feature>
<comment type="caution">
    <text evidence="2">The sequence shown here is derived from an EMBL/GenBank/DDBJ whole genome shotgun (WGS) entry which is preliminary data.</text>
</comment>
<dbReference type="EMBL" id="JAPQER010000001">
    <property type="protein sequence ID" value="MCY6483379.1"/>
    <property type="molecule type" value="Genomic_DNA"/>
</dbReference>
<dbReference type="RefSeq" id="WP_268039630.1">
    <property type="nucleotide sequence ID" value="NZ_JAPQER010000001.1"/>
</dbReference>
<protein>
    <submittedName>
        <fullName evidence="2">ABC exporter domain-containing protein</fullName>
    </submittedName>
</protein>
<sequence length="518" mass="59853">MKPLFYLMKKTFKNYLKDLKRKPFALIGYIVIAALMIGAIVMSAINPSQRHTHFSNYRFGFIVGMVLMIFFYLSIKDGLAKGSSFFRLSDVNLVFTAPISPKKVLIYGILKQLYRTFIMLFFIVLQIPNMSNWFNLKSYASIILILGVFVFMFSMSIIGILVYSIASRSEKYREMFEKVLKVVAIIFIGIALIQVMKTKNIALAGETIFNSRYFSYIPILGWTKEILMACVYGISNSFYIYGVITVIFIAIMIYIIYNVNTDYYEDVLGATEYKEQLFKNKREGKSVRFNTKLRKIKQSYKGNGAKAIFYRQILEYRKSGFFFINMRTLSMIIAGIFFGMSIGGNNIIAVLYFSAYMLLIFSFQGKWSDEIQKPYIFLIPSSSFSKVFYATLADNIKNFIDGVVLFIIVGIKFKTSPLIIFLCSLAYASFGAIYIYIDILARRMFKIESKTLETFFKFIFAIFIVAPGISISVYLAIAYRDVRYMKYLMYLILIGYNLFISAIILIFNKAIFENLEMH</sequence>
<reference evidence="2" key="1">
    <citation type="submission" date="2022-12" db="EMBL/GenBank/DDBJ databases">
        <authorList>
            <person name="Wang J."/>
        </authorList>
    </citation>
    <scope>NUCLEOTIDE SEQUENCE</scope>
    <source>
        <strain evidence="2">HY-45-18</strain>
    </source>
</reference>
<name>A0ABT4CWK7_9CLOT</name>
<dbReference type="Proteomes" id="UP001078443">
    <property type="component" value="Unassembled WGS sequence"/>
</dbReference>
<feature type="transmembrane region" description="Helical" evidence="1">
    <location>
        <begin position="417"/>
        <end position="437"/>
    </location>
</feature>
<dbReference type="Pfam" id="PF16962">
    <property type="entry name" value="ABC_export"/>
    <property type="match status" value="1"/>
</dbReference>
<keyword evidence="1" id="KW-0812">Transmembrane</keyword>
<feature type="transmembrane region" description="Helical" evidence="1">
    <location>
        <begin position="238"/>
        <end position="257"/>
    </location>
</feature>
<feature type="transmembrane region" description="Helical" evidence="1">
    <location>
        <begin position="347"/>
        <end position="367"/>
    </location>
</feature>
<keyword evidence="3" id="KW-1185">Reference proteome</keyword>
<feature type="transmembrane region" description="Helical" evidence="1">
    <location>
        <begin position="178"/>
        <end position="196"/>
    </location>
</feature>
<feature type="transmembrane region" description="Helical" evidence="1">
    <location>
        <begin position="321"/>
        <end position="341"/>
    </location>
</feature>
<evidence type="ECO:0000313" key="2">
    <source>
        <dbReference type="EMBL" id="MCY6483379.1"/>
    </source>
</evidence>
<proteinExistence type="predicted"/>
<evidence type="ECO:0000313" key="3">
    <source>
        <dbReference type="Proteomes" id="UP001078443"/>
    </source>
</evidence>